<evidence type="ECO:0000313" key="2">
    <source>
        <dbReference type="Proteomes" id="UP000469949"/>
    </source>
</evidence>
<organism evidence="1 2">
    <name type="scientific">Methylorubrum populi</name>
    <dbReference type="NCBI Taxonomy" id="223967"/>
    <lineage>
        <taxon>Bacteria</taxon>
        <taxon>Pseudomonadati</taxon>
        <taxon>Pseudomonadota</taxon>
        <taxon>Alphaproteobacteria</taxon>
        <taxon>Hyphomicrobiales</taxon>
        <taxon>Methylobacteriaceae</taxon>
        <taxon>Methylorubrum</taxon>
    </lineage>
</organism>
<protein>
    <submittedName>
        <fullName evidence="1">Uncharacterized protein</fullName>
    </submittedName>
</protein>
<dbReference type="Proteomes" id="UP000469949">
    <property type="component" value="Unassembled WGS sequence"/>
</dbReference>
<name>A0A833N1T3_9HYPH</name>
<gene>
    <name evidence="1" type="ORF">F8B43_2593</name>
</gene>
<sequence>MDDDRTIVTDVEFALADAEWRQALEQASGRPSDEEALMPTTLKGEDGTALRRAFEERQRALRTWRAARGIP</sequence>
<accession>A0A833N1T3</accession>
<comment type="caution">
    <text evidence="1">The sequence shown here is derived from an EMBL/GenBank/DDBJ whole genome shotgun (WGS) entry which is preliminary data.</text>
</comment>
<dbReference type="AlphaFoldDB" id="A0A833N1T3"/>
<evidence type="ECO:0000313" key="1">
    <source>
        <dbReference type="EMBL" id="KAB7784560.1"/>
    </source>
</evidence>
<proteinExistence type="predicted"/>
<reference evidence="1 2" key="1">
    <citation type="submission" date="2019-10" db="EMBL/GenBank/DDBJ databases">
        <title>Draft Genome Sequence of the Caffeine Degrading Methylotroph Methylorubrum populi PINKEL.</title>
        <authorList>
            <person name="Dawson S.C."/>
            <person name="Zhang X."/>
            <person name="Wright M.E."/>
            <person name="Sharma G."/>
            <person name="Langner J.T."/>
            <person name="Ditty J.L."/>
            <person name="Subuyuj G.A."/>
        </authorList>
    </citation>
    <scope>NUCLEOTIDE SEQUENCE [LARGE SCALE GENOMIC DNA]</scope>
    <source>
        <strain evidence="1 2">Pinkel</strain>
    </source>
</reference>
<dbReference type="EMBL" id="WEKV01000010">
    <property type="protein sequence ID" value="KAB7784560.1"/>
    <property type="molecule type" value="Genomic_DNA"/>
</dbReference>
<dbReference type="RefSeq" id="WP_152277191.1">
    <property type="nucleotide sequence ID" value="NZ_WEKV01000010.1"/>
</dbReference>